<dbReference type="GO" id="GO:0006526">
    <property type="term" value="P:L-arginine biosynthetic process"/>
    <property type="evidence" value="ECO:0007669"/>
    <property type="project" value="UniProtKB-ARBA"/>
</dbReference>
<dbReference type="GO" id="GO:0003992">
    <property type="term" value="F:N2-acetyl-L-ornithine:2-oxoglutarate 5-aminotransferase activity"/>
    <property type="evidence" value="ECO:0007669"/>
    <property type="project" value="UniProtKB-EC"/>
</dbReference>
<evidence type="ECO:0000256" key="6">
    <source>
        <dbReference type="ARBA" id="ARBA00022898"/>
    </source>
</evidence>
<evidence type="ECO:0000256" key="4">
    <source>
        <dbReference type="ARBA" id="ARBA00022605"/>
    </source>
</evidence>
<evidence type="ECO:0000313" key="11">
    <source>
        <dbReference type="EMBL" id="VFS34920.1"/>
    </source>
</evidence>
<dbReference type="InterPro" id="IPR049704">
    <property type="entry name" value="Aminotrans_3_PPA_site"/>
</dbReference>
<name>A0A484UCH2_9ZZZZ</name>
<dbReference type="InterPro" id="IPR050103">
    <property type="entry name" value="Class-III_PLP-dep_AT"/>
</dbReference>
<evidence type="ECO:0000256" key="7">
    <source>
        <dbReference type="ARBA" id="ARBA00029440"/>
    </source>
</evidence>
<dbReference type="FunFam" id="3.40.640.10:FF:000004">
    <property type="entry name" value="Acetylornithine aminotransferase"/>
    <property type="match status" value="1"/>
</dbReference>
<dbReference type="PANTHER" id="PTHR11986:SF79">
    <property type="entry name" value="ACETYLORNITHINE AMINOTRANSFERASE, MITOCHONDRIAL"/>
    <property type="match status" value="1"/>
</dbReference>
<dbReference type="InterPro" id="IPR015424">
    <property type="entry name" value="PyrdxlP-dep_Trfase"/>
</dbReference>
<dbReference type="EC" id="2.6.1.11" evidence="10"/>
<organism evidence="10">
    <name type="scientific">plant metagenome</name>
    <dbReference type="NCBI Taxonomy" id="1297885"/>
    <lineage>
        <taxon>unclassified sequences</taxon>
        <taxon>metagenomes</taxon>
        <taxon>organismal metagenomes</taxon>
    </lineage>
</organism>
<dbReference type="EMBL" id="CAADIZ010000075">
    <property type="protein sequence ID" value="VFS34920.1"/>
    <property type="molecule type" value="Genomic_DNA"/>
</dbReference>
<dbReference type="PANTHER" id="PTHR11986">
    <property type="entry name" value="AMINOTRANSFERASE CLASS III"/>
    <property type="match status" value="1"/>
</dbReference>
<dbReference type="AlphaFoldDB" id="A0A484UCH2"/>
<dbReference type="NCBIfam" id="NF002985">
    <property type="entry name" value="PRK03715.1"/>
    <property type="match status" value="1"/>
</dbReference>
<dbReference type="NCBIfam" id="NF002325">
    <property type="entry name" value="PRK01278.1"/>
    <property type="match status" value="1"/>
</dbReference>
<dbReference type="InterPro" id="IPR015422">
    <property type="entry name" value="PyrdxlP-dep_Trfase_small"/>
</dbReference>
<keyword evidence="4" id="KW-0028">Amino-acid biosynthesis</keyword>
<evidence type="ECO:0000256" key="2">
    <source>
        <dbReference type="ARBA" id="ARBA00004173"/>
    </source>
</evidence>
<dbReference type="EMBL" id="CAADIK010000049">
    <property type="protein sequence ID" value="VFR80692.1"/>
    <property type="molecule type" value="Genomic_DNA"/>
</dbReference>
<evidence type="ECO:0000256" key="5">
    <source>
        <dbReference type="ARBA" id="ARBA00022679"/>
    </source>
</evidence>
<evidence type="ECO:0000313" key="10">
    <source>
        <dbReference type="EMBL" id="VFR84346.1"/>
    </source>
</evidence>
<dbReference type="EMBL" id="CAADII010000006">
    <property type="protein sequence ID" value="VFR52943.1"/>
    <property type="molecule type" value="Genomic_DNA"/>
</dbReference>
<comment type="subcellular location">
    <subcellularLocation>
        <location evidence="2">Mitochondrion</location>
    </subcellularLocation>
</comment>
<dbReference type="InterPro" id="IPR004636">
    <property type="entry name" value="AcOrn/SuccOrn_fam"/>
</dbReference>
<dbReference type="PROSITE" id="PS00600">
    <property type="entry name" value="AA_TRANSFER_CLASS_3"/>
    <property type="match status" value="1"/>
</dbReference>
<dbReference type="GO" id="GO:0030170">
    <property type="term" value="F:pyridoxal phosphate binding"/>
    <property type="evidence" value="ECO:0007669"/>
    <property type="project" value="InterPro"/>
</dbReference>
<evidence type="ECO:0000256" key="3">
    <source>
        <dbReference type="ARBA" id="ARBA00022576"/>
    </source>
</evidence>
<dbReference type="GO" id="GO:0042802">
    <property type="term" value="F:identical protein binding"/>
    <property type="evidence" value="ECO:0007669"/>
    <property type="project" value="TreeGrafter"/>
</dbReference>
<dbReference type="SUPFAM" id="SSF53383">
    <property type="entry name" value="PLP-dependent transferases"/>
    <property type="match status" value="1"/>
</dbReference>
<accession>A0A484UCH2</accession>
<protein>
    <submittedName>
        <fullName evidence="10">Acetylornithine aminotransferase</fullName>
        <ecNumber evidence="10">2.6.1.11</ecNumber>
    </submittedName>
</protein>
<comment type="pathway">
    <text evidence="7">Amino-acid biosynthesis.</text>
</comment>
<keyword evidence="5 10" id="KW-0808">Transferase</keyword>
<dbReference type="Gene3D" id="3.90.1150.10">
    <property type="entry name" value="Aspartate Aminotransferase, domain 1"/>
    <property type="match status" value="1"/>
</dbReference>
<keyword evidence="6" id="KW-0663">Pyridoxal phosphate</keyword>
<evidence type="ECO:0000313" key="9">
    <source>
        <dbReference type="EMBL" id="VFR80692.1"/>
    </source>
</evidence>
<dbReference type="HAMAP" id="MF_01107">
    <property type="entry name" value="ArgD_aminotrans_3"/>
    <property type="match status" value="1"/>
</dbReference>
<keyword evidence="3 10" id="KW-0032">Aminotransferase</keyword>
<dbReference type="GO" id="GO:0005739">
    <property type="term" value="C:mitochondrion"/>
    <property type="evidence" value="ECO:0007669"/>
    <property type="project" value="UniProtKB-SubCell"/>
</dbReference>
<dbReference type="EMBL" id="CAADIP010000014">
    <property type="protein sequence ID" value="VFR84346.1"/>
    <property type="molecule type" value="Genomic_DNA"/>
</dbReference>
<dbReference type="CDD" id="cd00610">
    <property type="entry name" value="OAT_like"/>
    <property type="match status" value="1"/>
</dbReference>
<dbReference type="Gene3D" id="3.40.640.10">
    <property type="entry name" value="Type I PLP-dependent aspartate aminotransferase-like (Major domain)"/>
    <property type="match status" value="1"/>
</dbReference>
<dbReference type="PIRSF" id="PIRSF000521">
    <property type="entry name" value="Transaminase_4ab_Lys_Orn"/>
    <property type="match status" value="1"/>
</dbReference>
<evidence type="ECO:0000313" key="8">
    <source>
        <dbReference type="EMBL" id="VFR52943.1"/>
    </source>
</evidence>
<evidence type="ECO:0000256" key="1">
    <source>
        <dbReference type="ARBA" id="ARBA00001933"/>
    </source>
</evidence>
<dbReference type="InterPro" id="IPR015421">
    <property type="entry name" value="PyrdxlP-dep_Trfase_major"/>
</dbReference>
<proteinExistence type="inferred from homology"/>
<comment type="cofactor">
    <cofactor evidence="1">
        <name>pyridoxal 5'-phosphate</name>
        <dbReference type="ChEBI" id="CHEBI:597326"/>
    </cofactor>
</comment>
<dbReference type="Pfam" id="PF00202">
    <property type="entry name" value="Aminotran_3"/>
    <property type="match status" value="1"/>
</dbReference>
<sequence>MSQLFHVQSLMEITQRPDIVFVRGHGSWLVDESGKRYLDFVQGWAVNCLGHSPAPVAQAVADQASTLVNPSPAFYNVPSIELALRLTGASCFDQVFFANSGAEANEGAIKLARKYGQKYRNGAYKIITFNHGFHGRTLATMSASGKPGWDTLFAPQVEGFPKAELNDLESVRALIDDETVAVMLEPVQGEAGVIPASVAFMQGLRALTAERGLLLIVDEVQTGMGRTGTMFAYQHYGVEPDIMTLGKGIGGGVPLAALLAREEVCVFKHGDQGGTYNGNPLMTAAGVAVFDALAAHGFLASVRERADQLRDGLLALSEKWDMEGERGLGLLRALKLKRDEGPAIVERARVLAPEGLLLNAPRPNLLRFMPALNVSADEIVLMLDMLDDVVAGLRR</sequence>
<dbReference type="InterPro" id="IPR005814">
    <property type="entry name" value="Aminotrans_3"/>
</dbReference>
<gene>
    <name evidence="8" type="ORF">BRI6_0205</name>
    <name evidence="9" type="ORF">BRI9_0205</name>
    <name evidence="10" type="ORF">IVO3_0205</name>
    <name evidence="11" type="ORF">RAN7_0205</name>
</gene>
<reference evidence="10" key="1">
    <citation type="submission" date="2019-03" db="EMBL/GenBank/DDBJ databases">
        <authorList>
            <person name="Danneels B."/>
        </authorList>
    </citation>
    <scope>NUCLEOTIDE SEQUENCE</scope>
</reference>